<dbReference type="SMART" id="SM00256">
    <property type="entry name" value="FBOX"/>
    <property type="match status" value="1"/>
</dbReference>
<dbReference type="Proteomes" id="UP000077755">
    <property type="component" value="Chromosome 6"/>
</dbReference>
<evidence type="ECO:0000313" key="3">
    <source>
        <dbReference type="Proteomes" id="UP000077755"/>
    </source>
</evidence>
<dbReference type="SUPFAM" id="SSF81383">
    <property type="entry name" value="F-box domain"/>
    <property type="match status" value="1"/>
</dbReference>
<dbReference type="CDD" id="cd09917">
    <property type="entry name" value="F-box_SF"/>
    <property type="match status" value="1"/>
</dbReference>
<dbReference type="Gene3D" id="1.20.1280.50">
    <property type="match status" value="1"/>
</dbReference>
<dbReference type="AlphaFoldDB" id="A0AAF1B6Y7"/>
<dbReference type="PROSITE" id="PS50181">
    <property type="entry name" value="FBOX"/>
    <property type="match status" value="1"/>
</dbReference>
<reference evidence="2" key="2">
    <citation type="submission" date="2022-03" db="EMBL/GenBank/DDBJ databases">
        <title>Draft title - Genomic analysis of global carrot germplasm unveils the trajectory of domestication and the origin of high carotenoid orange carrot.</title>
        <authorList>
            <person name="Iorizzo M."/>
            <person name="Ellison S."/>
            <person name="Senalik D."/>
            <person name="Macko-Podgorni A."/>
            <person name="Grzebelus D."/>
            <person name="Bostan H."/>
            <person name="Rolling W."/>
            <person name="Curaba J."/>
            <person name="Simon P."/>
        </authorList>
    </citation>
    <scope>NUCLEOTIDE SEQUENCE</scope>
    <source>
        <tissue evidence="2">Leaf</tissue>
    </source>
</reference>
<dbReference type="PANTHER" id="PTHR33127">
    <property type="entry name" value="TRANSMEMBRANE PROTEIN"/>
    <property type="match status" value="1"/>
</dbReference>
<protein>
    <recommendedName>
        <fullName evidence="1">F-box domain-containing protein</fullName>
    </recommendedName>
</protein>
<evidence type="ECO:0000259" key="1">
    <source>
        <dbReference type="PROSITE" id="PS50181"/>
    </source>
</evidence>
<organism evidence="2 3">
    <name type="scientific">Daucus carota subsp. sativus</name>
    <name type="common">Carrot</name>
    <dbReference type="NCBI Taxonomy" id="79200"/>
    <lineage>
        <taxon>Eukaryota</taxon>
        <taxon>Viridiplantae</taxon>
        <taxon>Streptophyta</taxon>
        <taxon>Embryophyta</taxon>
        <taxon>Tracheophyta</taxon>
        <taxon>Spermatophyta</taxon>
        <taxon>Magnoliopsida</taxon>
        <taxon>eudicotyledons</taxon>
        <taxon>Gunneridae</taxon>
        <taxon>Pentapetalae</taxon>
        <taxon>asterids</taxon>
        <taxon>campanulids</taxon>
        <taxon>Apiales</taxon>
        <taxon>Apiaceae</taxon>
        <taxon>Apioideae</taxon>
        <taxon>Scandiceae</taxon>
        <taxon>Daucinae</taxon>
        <taxon>Daucus</taxon>
        <taxon>Daucus sect. Daucus</taxon>
    </lineage>
</organism>
<dbReference type="Pfam" id="PF03478">
    <property type="entry name" value="Beta-prop_KIB1-4"/>
    <property type="match status" value="1"/>
</dbReference>
<name>A0AAF1B6Y7_DAUCS</name>
<dbReference type="EMBL" id="CP093348">
    <property type="protein sequence ID" value="WOH06187.1"/>
    <property type="molecule type" value="Genomic_DNA"/>
</dbReference>
<accession>A0AAF1B6Y7</accession>
<dbReference type="Pfam" id="PF00646">
    <property type="entry name" value="F-box"/>
    <property type="match status" value="1"/>
</dbReference>
<keyword evidence="3" id="KW-1185">Reference proteome</keyword>
<proteinExistence type="predicted"/>
<reference evidence="2" key="1">
    <citation type="journal article" date="2016" name="Nat. Genet.">
        <title>A high-quality carrot genome assembly provides new insights into carotenoid accumulation and asterid genome evolution.</title>
        <authorList>
            <person name="Iorizzo M."/>
            <person name="Ellison S."/>
            <person name="Senalik D."/>
            <person name="Zeng P."/>
            <person name="Satapoomin P."/>
            <person name="Huang J."/>
            <person name="Bowman M."/>
            <person name="Iovene M."/>
            <person name="Sanseverino W."/>
            <person name="Cavagnaro P."/>
            <person name="Yildiz M."/>
            <person name="Macko-Podgorni A."/>
            <person name="Moranska E."/>
            <person name="Grzebelus E."/>
            <person name="Grzebelus D."/>
            <person name="Ashrafi H."/>
            <person name="Zheng Z."/>
            <person name="Cheng S."/>
            <person name="Spooner D."/>
            <person name="Van Deynze A."/>
            <person name="Simon P."/>
        </authorList>
    </citation>
    <scope>NUCLEOTIDE SEQUENCE</scope>
    <source>
        <tissue evidence="2">Leaf</tissue>
    </source>
</reference>
<evidence type="ECO:0000313" key="2">
    <source>
        <dbReference type="EMBL" id="WOH06187.1"/>
    </source>
</evidence>
<dbReference type="InterPro" id="IPR001810">
    <property type="entry name" value="F-box_dom"/>
</dbReference>
<sequence>MFCSLAEALNDGQISNEDAKEAVDLWSELPMELLELIISRLTLKDNICISAVCKKWQSAAISVRVVQKSPWIMHFPKHGELFEFYDPCQRKTYLVELPELRSCRVCYAKENWLLLYKPMTQRLLFFNPFTRELIKLPKFELSYQIVAFSSAPTSPNCLVFTVRHVSPTVVSISTCNPGATQWSTVNYRNRLPFVSSIWNKLVFCNGLFYCLSLTGWLGIYDTQEHTWTVCGVPPPKCPENFYSKNWWKGKFMTEYKGDILVIYTCENENPIVYKLERTNWTEMNTLGGVTLFASFLTSHARTDLLGVMRNSVYFTKVRFYGKRCVSYSLDHTRYYPRKQCHDWGEQDPFESIWIEPPEDFTDFVKT</sequence>
<gene>
    <name evidence="2" type="ORF">DCAR_0625610</name>
</gene>
<dbReference type="InterPro" id="IPR036047">
    <property type="entry name" value="F-box-like_dom_sf"/>
</dbReference>
<feature type="domain" description="F-box" evidence="1">
    <location>
        <begin position="23"/>
        <end position="69"/>
    </location>
</feature>
<dbReference type="InterPro" id="IPR005174">
    <property type="entry name" value="KIB1-4_b-propeller"/>
</dbReference>
<dbReference type="PANTHER" id="PTHR33127:SF5">
    <property type="entry name" value="TRANSMEMBRANE PROTEIN"/>
    <property type="match status" value="1"/>
</dbReference>